<evidence type="ECO:0000313" key="3">
    <source>
        <dbReference type="Proteomes" id="UP000198615"/>
    </source>
</evidence>
<dbReference type="Proteomes" id="UP000198615">
    <property type="component" value="Unassembled WGS sequence"/>
</dbReference>
<proteinExistence type="predicted"/>
<accession>A0A8G2BIB1</accession>
<dbReference type="AlphaFoldDB" id="A0A8G2BIB1"/>
<feature type="compositionally biased region" description="Basic and acidic residues" evidence="1">
    <location>
        <begin position="1"/>
        <end position="15"/>
    </location>
</feature>
<comment type="caution">
    <text evidence="2">The sequence shown here is derived from an EMBL/GenBank/DDBJ whole genome shotgun (WGS) entry which is preliminary data.</text>
</comment>
<dbReference type="RefSeq" id="WP_215906074.1">
    <property type="nucleotide sequence ID" value="NZ_FNBW01000005.1"/>
</dbReference>
<sequence>MTDRKNDRQEDRTTDQSRQPADVIRDGSLKATIWRNEGEDGPFYSTSLARTFEDREGNLRDAHSFSGSDLLKVSELARKAYDRTNDLRREEFKQERQESREVSKTRERTR</sequence>
<name>A0A8G2BIB1_9PROT</name>
<evidence type="ECO:0000256" key="1">
    <source>
        <dbReference type="SAM" id="MobiDB-lite"/>
    </source>
</evidence>
<evidence type="ECO:0000313" key="2">
    <source>
        <dbReference type="EMBL" id="SDF61770.1"/>
    </source>
</evidence>
<organism evidence="2 3">
    <name type="scientific">Thalassobaculum litoreum DSM 18839</name>
    <dbReference type="NCBI Taxonomy" id="1123362"/>
    <lineage>
        <taxon>Bacteria</taxon>
        <taxon>Pseudomonadati</taxon>
        <taxon>Pseudomonadota</taxon>
        <taxon>Alphaproteobacteria</taxon>
        <taxon>Rhodospirillales</taxon>
        <taxon>Thalassobaculaceae</taxon>
        <taxon>Thalassobaculum</taxon>
    </lineage>
</organism>
<reference evidence="2 3" key="1">
    <citation type="submission" date="2016-10" db="EMBL/GenBank/DDBJ databases">
        <authorList>
            <person name="Varghese N."/>
            <person name="Submissions S."/>
        </authorList>
    </citation>
    <scope>NUCLEOTIDE SEQUENCE [LARGE SCALE GENOMIC DNA]</scope>
    <source>
        <strain evidence="2 3">DSM 18839</strain>
    </source>
</reference>
<protein>
    <submittedName>
        <fullName evidence="2">Uncharacterized protein</fullName>
    </submittedName>
</protein>
<keyword evidence="3" id="KW-1185">Reference proteome</keyword>
<gene>
    <name evidence="2" type="ORF">SAMN05660686_01784</name>
</gene>
<feature type="region of interest" description="Disordered" evidence="1">
    <location>
        <begin position="1"/>
        <end position="26"/>
    </location>
</feature>
<dbReference type="EMBL" id="FNBW01000005">
    <property type="protein sequence ID" value="SDF61770.1"/>
    <property type="molecule type" value="Genomic_DNA"/>
</dbReference>